<evidence type="ECO:0000256" key="1">
    <source>
        <dbReference type="SAM" id="Phobius"/>
    </source>
</evidence>
<dbReference type="InterPro" id="IPR036869">
    <property type="entry name" value="J_dom_sf"/>
</dbReference>
<dbReference type="EMBL" id="JADBJN010000002">
    <property type="protein sequence ID" value="KAG5676124.1"/>
    <property type="molecule type" value="Genomic_DNA"/>
</dbReference>
<reference evidence="3" key="1">
    <citation type="submission" date="2021-03" db="EMBL/GenBank/DDBJ databases">
        <title>Chromosome level genome of the anhydrobiotic midge Polypedilum vanderplanki.</title>
        <authorList>
            <person name="Yoshida Y."/>
            <person name="Kikawada T."/>
            <person name="Gusev O."/>
        </authorList>
    </citation>
    <scope>NUCLEOTIDE SEQUENCE</scope>
    <source>
        <strain evidence="3">NIAS01</strain>
        <tissue evidence="3">Whole body or cell culture</tissue>
    </source>
</reference>
<accession>A0A9J6C1S3</accession>
<dbReference type="SUPFAM" id="SSF46565">
    <property type="entry name" value="Chaperone J-domain"/>
    <property type="match status" value="1"/>
</dbReference>
<dbReference type="PROSITE" id="PS50076">
    <property type="entry name" value="DNAJ_2"/>
    <property type="match status" value="1"/>
</dbReference>
<proteinExistence type="predicted"/>
<feature type="transmembrane region" description="Helical" evidence="1">
    <location>
        <begin position="149"/>
        <end position="168"/>
    </location>
</feature>
<feature type="domain" description="J" evidence="2">
    <location>
        <begin position="36"/>
        <end position="101"/>
    </location>
</feature>
<dbReference type="Pfam" id="PF00226">
    <property type="entry name" value="DnaJ"/>
    <property type="match status" value="1"/>
</dbReference>
<organism evidence="3 4">
    <name type="scientific">Polypedilum vanderplanki</name>
    <name type="common">Sleeping chironomid midge</name>
    <dbReference type="NCBI Taxonomy" id="319348"/>
    <lineage>
        <taxon>Eukaryota</taxon>
        <taxon>Metazoa</taxon>
        <taxon>Ecdysozoa</taxon>
        <taxon>Arthropoda</taxon>
        <taxon>Hexapoda</taxon>
        <taxon>Insecta</taxon>
        <taxon>Pterygota</taxon>
        <taxon>Neoptera</taxon>
        <taxon>Endopterygota</taxon>
        <taxon>Diptera</taxon>
        <taxon>Nematocera</taxon>
        <taxon>Chironomoidea</taxon>
        <taxon>Chironomidae</taxon>
        <taxon>Chironominae</taxon>
        <taxon>Polypedilum</taxon>
        <taxon>Polypedilum</taxon>
    </lineage>
</organism>
<dbReference type="OrthoDB" id="445556at2759"/>
<dbReference type="Proteomes" id="UP001107558">
    <property type="component" value="Chromosome 2"/>
</dbReference>
<dbReference type="InterPro" id="IPR001623">
    <property type="entry name" value="DnaJ_domain"/>
</dbReference>
<comment type="caution">
    <text evidence="3">The sequence shown here is derived from an EMBL/GenBank/DDBJ whole genome shotgun (WGS) entry which is preliminary data.</text>
</comment>
<dbReference type="Gene3D" id="1.10.287.110">
    <property type="entry name" value="DnaJ domain"/>
    <property type="match status" value="1"/>
</dbReference>
<keyword evidence="1" id="KW-1133">Transmembrane helix</keyword>
<evidence type="ECO:0000313" key="4">
    <source>
        <dbReference type="Proteomes" id="UP001107558"/>
    </source>
</evidence>
<dbReference type="InterPro" id="IPR052763">
    <property type="entry name" value="DnaJ_C4"/>
</dbReference>
<evidence type="ECO:0000259" key="2">
    <source>
        <dbReference type="PROSITE" id="PS50076"/>
    </source>
</evidence>
<gene>
    <name evidence="3" type="ORF">PVAND_005977</name>
</gene>
<name>A0A9J6C1S3_POLVA</name>
<dbReference type="SMART" id="SM00271">
    <property type="entry name" value="DnaJ"/>
    <property type="match status" value="1"/>
</dbReference>
<dbReference type="PRINTS" id="PR00625">
    <property type="entry name" value="JDOMAIN"/>
</dbReference>
<dbReference type="AlphaFoldDB" id="A0A9J6C1S3"/>
<keyword evidence="1" id="KW-0812">Transmembrane</keyword>
<keyword evidence="4" id="KW-1185">Reference proteome</keyword>
<sequence length="221" mass="25841">MLIILCRRVQTCLLIKSIANRNISSTSILLCKTTRNFYEILGIKNQECTQKEIKNAFINLSKQYHPDSNAKSTCDKNFKEILEAYQVLSKPHSRSNYDLSLKGIHTVNYVTRDTVHRPWESSNERRYEPADENNYYGIKGIKKMANWKIVLACFIFCGMGIIAQIIAIRKSLTFKRQRLDEQTSIYNAMHRKVREEALRNSDISNLQRVVNRMRENEDSKK</sequence>
<keyword evidence="1" id="KW-0472">Membrane</keyword>
<evidence type="ECO:0000313" key="3">
    <source>
        <dbReference type="EMBL" id="KAG5676124.1"/>
    </source>
</evidence>
<dbReference type="PANTHER" id="PTHR44825">
    <property type="match status" value="1"/>
</dbReference>
<dbReference type="PANTHER" id="PTHR44825:SF1">
    <property type="entry name" value="DNAJ HOMOLOG SUBFAMILY C MEMBER 4"/>
    <property type="match status" value="1"/>
</dbReference>
<dbReference type="CDD" id="cd06257">
    <property type="entry name" value="DnaJ"/>
    <property type="match status" value="1"/>
</dbReference>
<protein>
    <recommendedName>
        <fullName evidence="2">J domain-containing protein</fullName>
    </recommendedName>
</protein>